<evidence type="ECO:0000256" key="1">
    <source>
        <dbReference type="ARBA" id="ARBA00006484"/>
    </source>
</evidence>
<dbReference type="Gene3D" id="3.40.50.720">
    <property type="entry name" value="NAD(P)-binding Rossmann-like Domain"/>
    <property type="match status" value="1"/>
</dbReference>
<dbReference type="RefSeq" id="XP_064705887.1">
    <property type="nucleotide sequence ID" value="XM_064846277.1"/>
</dbReference>
<dbReference type="CDD" id="cd05233">
    <property type="entry name" value="SDR_c"/>
    <property type="match status" value="1"/>
</dbReference>
<proteinExistence type="inferred from homology"/>
<keyword evidence="4" id="KW-1185">Reference proteome</keyword>
<evidence type="ECO:0000313" key="3">
    <source>
        <dbReference type="EMBL" id="KAK5051873.1"/>
    </source>
</evidence>
<keyword evidence="2" id="KW-0560">Oxidoreductase</keyword>
<sequence>MAGVTTYDCVLRQLITPEQQQAFFANKNSLHDPYHFSGVADVHEVYDAVDPLKNPKLSQEGKVVFLTGANRGSRVKGQDQESLFLRIFFWRWSSQFLTNENTVLPHKYIADLQSFDAKGIAIAFAKAKAKGLILAARDLSKLEQVEKEINDAYPDTKVLAIKTDVTSESDVKAAFAKAIETFGAVDVAIHNAGINHDHAPITKTELSGWWEHYEIHVKGLWLVAREFLLALGDKVGTLINISSTAAISAFPTQVGYSPSKLAGNRMIEILQVDYPNARVFNLHPGVVDTELTTLHHVAQMGFNMDSPELSGGAALFLTTPDAEFLRGRWVSANWQVDDLVKQREVVVKEHLFVTGLSGKLGAE</sequence>
<accession>A0AAV9ND27</accession>
<protein>
    <submittedName>
        <fullName evidence="3">Uncharacterized protein</fullName>
    </submittedName>
</protein>
<dbReference type="PANTHER" id="PTHR42760:SF37">
    <property type="entry name" value="CLAVALDEHYDE DEHYDROGENASE"/>
    <property type="match status" value="1"/>
</dbReference>
<evidence type="ECO:0000313" key="4">
    <source>
        <dbReference type="Proteomes" id="UP001358417"/>
    </source>
</evidence>
<dbReference type="AlphaFoldDB" id="A0AAV9ND27"/>
<dbReference type="Proteomes" id="UP001358417">
    <property type="component" value="Unassembled WGS sequence"/>
</dbReference>
<dbReference type="InterPro" id="IPR002347">
    <property type="entry name" value="SDR_fam"/>
</dbReference>
<dbReference type="PANTHER" id="PTHR42760">
    <property type="entry name" value="SHORT-CHAIN DEHYDROGENASES/REDUCTASES FAMILY MEMBER"/>
    <property type="match status" value="1"/>
</dbReference>
<dbReference type="Pfam" id="PF00106">
    <property type="entry name" value="adh_short"/>
    <property type="match status" value="1"/>
</dbReference>
<dbReference type="SUPFAM" id="SSF51735">
    <property type="entry name" value="NAD(P)-binding Rossmann-fold domains"/>
    <property type="match status" value="1"/>
</dbReference>
<dbReference type="EMBL" id="JAVRRD010000014">
    <property type="protein sequence ID" value="KAK5051873.1"/>
    <property type="molecule type" value="Genomic_DNA"/>
</dbReference>
<dbReference type="GeneID" id="89970875"/>
<comment type="similarity">
    <text evidence="1">Belongs to the short-chain dehydrogenases/reductases (SDR) family.</text>
</comment>
<dbReference type="InterPro" id="IPR036291">
    <property type="entry name" value="NAD(P)-bd_dom_sf"/>
</dbReference>
<comment type="caution">
    <text evidence="3">The sequence shown here is derived from an EMBL/GenBank/DDBJ whole genome shotgun (WGS) entry which is preliminary data.</text>
</comment>
<name>A0AAV9ND27_9EURO</name>
<reference evidence="3 4" key="1">
    <citation type="submission" date="2023-08" db="EMBL/GenBank/DDBJ databases">
        <title>Black Yeasts Isolated from many extreme environments.</title>
        <authorList>
            <person name="Coleine C."/>
            <person name="Stajich J.E."/>
            <person name="Selbmann L."/>
        </authorList>
    </citation>
    <scope>NUCLEOTIDE SEQUENCE [LARGE SCALE GENOMIC DNA]</scope>
    <source>
        <strain evidence="3 4">CCFEE 5792</strain>
    </source>
</reference>
<evidence type="ECO:0000256" key="2">
    <source>
        <dbReference type="ARBA" id="ARBA00023002"/>
    </source>
</evidence>
<dbReference type="PRINTS" id="PR00081">
    <property type="entry name" value="GDHRDH"/>
</dbReference>
<dbReference type="GO" id="GO:0016616">
    <property type="term" value="F:oxidoreductase activity, acting on the CH-OH group of donors, NAD or NADP as acceptor"/>
    <property type="evidence" value="ECO:0007669"/>
    <property type="project" value="TreeGrafter"/>
</dbReference>
<organism evidence="3 4">
    <name type="scientific">Exophiala bonariae</name>
    <dbReference type="NCBI Taxonomy" id="1690606"/>
    <lineage>
        <taxon>Eukaryota</taxon>
        <taxon>Fungi</taxon>
        <taxon>Dikarya</taxon>
        <taxon>Ascomycota</taxon>
        <taxon>Pezizomycotina</taxon>
        <taxon>Eurotiomycetes</taxon>
        <taxon>Chaetothyriomycetidae</taxon>
        <taxon>Chaetothyriales</taxon>
        <taxon>Herpotrichiellaceae</taxon>
        <taxon>Exophiala</taxon>
    </lineage>
</organism>
<gene>
    <name evidence="3" type="ORF">LTR84_002676</name>
</gene>